<feature type="compositionally biased region" description="Low complexity" evidence="2">
    <location>
        <begin position="365"/>
        <end position="379"/>
    </location>
</feature>
<dbReference type="PANTHER" id="PTHR22115">
    <property type="entry name" value="C3ORF6 PROTEIN-RELATED"/>
    <property type="match status" value="1"/>
</dbReference>
<keyword evidence="1" id="KW-0175">Coiled coil</keyword>
<feature type="compositionally biased region" description="Basic and acidic residues" evidence="2">
    <location>
        <begin position="327"/>
        <end position="339"/>
    </location>
</feature>
<dbReference type="Proteomes" id="UP000708208">
    <property type="component" value="Unassembled WGS sequence"/>
</dbReference>
<feature type="region of interest" description="Disordered" evidence="2">
    <location>
        <begin position="240"/>
        <end position="402"/>
    </location>
</feature>
<protein>
    <recommendedName>
        <fullName evidence="3">Coiled-coil domain-containing protein</fullName>
    </recommendedName>
</protein>
<name>A0A8J2JRZ3_9HEXA</name>
<feature type="compositionally biased region" description="Low complexity" evidence="2">
    <location>
        <begin position="129"/>
        <end position="141"/>
    </location>
</feature>
<organism evidence="4 5">
    <name type="scientific">Allacma fusca</name>
    <dbReference type="NCBI Taxonomy" id="39272"/>
    <lineage>
        <taxon>Eukaryota</taxon>
        <taxon>Metazoa</taxon>
        <taxon>Ecdysozoa</taxon>
        <taxon>Arthropoda</taxon>
        <taxon>Hexapoda</taxon>
        <taxon>Collembola</taxon>
        <taxon>Symphypleona</taxon>
        <taxon>Sminthuridae</taxon>
        <taxon>Allacma</taxon>
    </lineage>
</organism>
<feature type="region of interest" description="Disordered" evidence="2">
    <location>
        <begin position="54"/>
        <end position="78"/>
    </location>
</feature>
<gene>
    <name evidence="4" type="ORF">AFUS01_LOCUS3473</name>
</gene>
<feature type="compositionally biased region" description="Basic residues" evidence="2">
    <location>
        <begin position="250"/>
        <end position="259"/>
    </location>
</feature>
<dbReference type="InterPro" id="IPR029311">
    <property type="entry name" value="CCDC50_N"/>
</dbReference>
<dbReference type="OrthoDB" id="9994767at2759"/>
<feature type="compositionally biased region" description="Basic and acidic residues" evidence="2">
    <location>
        <begin position="56"/>
        <end position="78"/>
    </location>
</feature>
<dbReference type="PANTHER" id="PTHR22115:SF4">
    <property type="entry name" value="COILED-COIL DOMAIN-CONTAINING PROTEIN"/>
    <property type="match status" value="1"/>
</dbReference>
<evidence type="ECO:0000313" key="5">
    <source>
        <dbReference type="Proteomes" id="UP000708208"/>
    </source>
</evidence>
<dbReference type="InterPro" id="IPR039303">
    <property type="entry name" value="CCDC50"/>
</dbReference>
<feature type="compositionally biased region" description="Low complexity" evidence="2">
    <location>
        <begin position="260"/>
        <end position="274"/>
    </location>
</feature>
<comment type="caution">
    <text evidence="4">The sequence shown here is derived from an EMBL/GenBank/DDBJ whole genome shotgun (WGS) entry which is preliminary data.</text>
</comment>
<accession>A0A8J2JRZ3</accession>
<sequence length="402" mass="44749">MQEPDCAENGNSQVLPGKVCEMRRQWAVHEDEALAYRLQSEEITQHYCGNRTRNAIVREDTPKAREEQRREEQEALEERMRQLQLQQLQAAEDARLAKELAERFDSGMEAGSLLNNIVPSAGNHEGHSSPESSGSKSPSSSYEKKTKSIMKPAGSYRDRDDCLDWAGAACASTSASASSAGVGAVSTESDDSPHLLDEEEERHLQEKLDEEFAKRLQEEIEQSDRDKKLALEAQDRELAKMLHQKERDRLKRAKERAKLKAAAAAANSSEALDSQHSPNSEALHLNLHQPGESQGIQHRTPSRSSSTSWSGDPKSDAWVDGIIPPRIPEKNRIDRDDPFSFRAAPRALPPHPQLISQSESRRMIGSSSSTGGSTHLYIPPDEPIPPYMPLQGLQNLGKKRNK</sequence>
<feature type="compositionally biased region" description="Low complexity" evidence="2">
    <location>
        <begin position="174"/>
        <end position="187"/>
    </location>
</feature>
<feature type="region of interest" description="Disordered" evidence="2">
    <location>
        <begin position="112"/>
        <end position="158"/>
    </location>
</feature>
<evidence type="ECO:0000259" key="3">
    <source>
        <dbReference type="Pfam" id="PF15295"/>
    </source>
</evidence>
<feature type="compositionally biased region" description="Basic and acidic residues" evidence="2">
    <location>
        <begin position="191"/>
        <end position="208"/>
    </location>
</feature>
<keyword evidence="5" id="KW-1185">Reference proteome</keyword>
<reference evidence="4" key="1">
    <citation type="submission" date="2021-06" db="EMBL/GenBank/DDBJ databases">
        <authorList>
            <person name="Hodson N. C."/>
            <person name="Mongue J. A."/>
            <person name="Jaron S. K."/>
        </authorList>
    </citation>
    <scope>NUCLEOTIDE SEQUENCE</scope>
</reference>
<evidence type="ECO:0000313" key="4">
    <source>
        <dbReference type="EMBL" id="CAG7689987.1"/>
    </source>
</evidence>
<feature type="domain" description="Coiled-coil" evidence="3">
    <location>
        <begin position="14"/>
        <end position="105"/>
    </location>
</feature>
<feature type="region of interest" description="Disordered" evidence="2">
    <location>
        <begin position="174"/>
        <end position="208"/>
    </location>
</feature>
<dbReference type="AlphaFoldDB" id="A0A8J2JRZ3"/>
<feature type="compositionally biased region" description="Basic and acidic residues" evidence="2">
    <location>
        <begin position="240"/>
        <end position="249"/>
    </location>
</feature>
<dbReference type="Pfam" id="PF15295">
    <property type="entry name" value="CCDC50_N"/>
    <property type="match status" value="1"/>
</dbReference>
<evidence type="ECO:0000256" key="1">
    <source>
        <dbReference type="ARBA" id="ARBA00023054"/>
    </source>
</evidence>
<evidence type="ECO:0000256" key="2">
    <source>
        <dbReference type="SAM" id="MobiDB-lite"/>
    </source>
</evidence>
<dbReference type="EMBL" id="CAJVCH010020927">
    <property type="protein sequence ID" value="CAG7689987.1"/>
    <property type="molecule type" value="Genomic_DNA"/>
</dbReference>
<proteinExistence type="predicted"/>